<dbReference type="EMBL" id="SMBT01000013">
    <property type="protein sequence ID" value="TCU82949.1"/>
    <property type="molecule type" value="Genomic_DNA"/>
</dbReference>
<dbReference type="EC" id="2.7.8.8" evidence="9"/>
<name>A0A377SUR2_9NEIS</name>
<dbReference type="PANTHER" id="PTHR12586">
    <property type="entry name" value="CDP-DIACYLGLYCEROL--SERINE O-PHOSPHATIDYLTRANSFERASE"/>
    <property type="match status" value="1"/>
</dbReference>
<dbReference type="SUPFAM" id="SSF56024">
    <property type="entry name" value="Phospholipase D/nuclease"/>
    <property type="match status" value="2"/>
</dbReference>
<dbReference type="Pfam" id="PF00614">
    <property type="entry name" value="PLDc"/>
    <property type="match status" value="1"/>
</dbReference>
<dbReference type="InterPro" id="IPR025202">
    <property type="entry name" value="PLD-like_dom"/>
</dbReference>
<evidence type="ECO:0000256" key="2">
    <source>
        <dbReference type="ARBA" id="ARBA00022516"/>
    </source>
</evidence>
<evidence type="ECO:0000313" key="11">
    <source>
        <dbReference type="Proteomes" id="UP000255108"/>
    </source>
</evidence>
<sequence length="447" mass="51269">MLFETNRSYLASLPRFAQDPAHFQTLLTTHSFREKLLELIAGAQTRIYIAALYLQQDEAGAQILEALYAARVRCPDLDIRIFVDWHRAQRGLIGAGAQAGNAAWYQQERLKHDLNLPIYGVPAQTRELFGVLHLKGFIFDDAVVYSGASLNNVYLHVGDRYRYDRYHVIKNAALADSMVNYLQTEFLNSSAVYRLDLDPIPGTKQISPDIRQFRQRLKSAHYATHHAQDEVSGLGITPVVGVGKRNPLNRLIIKLLGAAKHHVQICTPYFNLPRTVIKEINRLLQKGVKVDIIVGEKKANDFYIPESEPFKTIGALPYLYETHLRRFAKVHQLDIHRGQLNLMLWNDPGHSYHLKGIWVDDDYILLTGNNLNPRAFSLDLENALLIHDPKHELKDQLQQEKAEIAKNTTRIAYYRELETVLDYPPPVKKLLTRLSRFRADRLISRLL</sequence>
<evidence type="ECO:0000313" key="12">
    <source>
        <dbReference type="Proteomes" id="UP000295794"/>
    </source>
</evidence>
<accession>A0A377SUR2</accession>
<feature type="domain" description="PLD phosphodiesterase" evidence="8">
    <location>
        <begin position="348"/>
        <end position="375"/>
    </location>
</feature>
<keyword evidence="5" id="KW-0443">Lipid metabolism</keyword>
<dbReference type="NCBIfam" id="NF006946">
    <property type="entry name" value="PRK09428.1"/>
    <property type="match status" value="1"/>
</dbReference>
<dbReference type="AlphaFoldDB" id="A0A377SUR2"/>
<reference evidence="10 12" key="2">
    <citation type="submission" date="2019-03" db="EMBL/GenBank/DDBJ databases">
        <title>Genomic Encyclopedia of Type Strains, Phase IV (KMG-IV): sequencing the most valuable type-strain genomes for metagenomic binning, comparative biology and taxonomic classification.</title>
        <authorList>
            <person name="Goeker M."/>
        </authorList>
    </citation>
    <scope>NUCLEOTIDE SEQUENCE [LARGE SCALE GENOMIC DNA]</scope>
    <source>
        <strain evidence="10 12">DSM 3764</strain>
    </source>
</reference>
<dbReference type="GO" id="GO:0003882">
    <property type="term" value="F:CDP-diacylglycerol-serine O-phosphatidyltransferase activity"/>
    <property type="evidence" value="ECO:0007669"/>
    <property type="project" value="UniProtKB-EC"/>
</dbReference>
<dbReference type="GO" id="GO:0032049">
    <property type="term" value="P:cardiolipin biosynthetic process"/>
    <property type="evidence" value="ECO:0007669"/>
    <property type="project" value="InterPro"/>
</dbReference>
<comment type="similarity">
    <text evidence="1">Belongs to the CDP-alcohol phosphatidyltransferase class-II family.</text>
</comment>
<evidence type="ECO:0000256" key="5">
    <source>
        <dbReference type="ARBA" id="ARBA00023098"/>
    </source>
</evidence>
<evidence type="ECO:0000256" key="1">
    <source>
        <dbReference type="ARBA" id="ARBA00010682"/>
    </source>
</evidence>
<dbReference type="InterPro" id="IPR001736">
    <property type="entry name" value="PLipase_D/transphosphatidylase"/>
</dbReference>
<keyword evidence="2" id="KW-0444">Lipid biosynthesis</keyword>
<evidence type="ECO:0000256" key="6">
    <source>
        <dbReference type="ARBA" id="ARBA00023209"/>
    </source>
</evidence>
<dbReference type="InterPro" id="IPR016270">
    <property type="entry name" value="PGS1"/>
</dbReference>
<protein>
    <submittedName>
        <fullName evidence="9">CDP-diacylglycerol--serine O-phosphatidyltransferase</fullName>
        <ecNumber evidence="9">2.7.8.8</ecNumber>
    </submittedName>
</protein>
<dbReference type="GO" id="GO:0008444">
    <property type="term" value="F:CDP-diacylglycerol-glycerol-3-phosphate 3-phosphatidyltransferase activity"/>
    <property type="evidence" value="ECO:0007669"/>
    <property type="project" value="InterPro"/>
</dbReference>
<proteinExistence type="inferred from homology"/>
<dbReference type="CDD" id="cd09134">
    <property type="entry name" value="PLDc_PSS_G_neg_1"/>
    <property type="match status" value="1"/>
</dbReference>
<dbReference type="PANTHER" id="PTHR12586:SF1">
    <property type="entry name" value="CDP-DIACYLGLYCEROL--GLYCEROL-3-PHOSPHATE 3-PHOSPHATIDYLTRANSFERASE, MITOCHONDRIAL"/>
    <property type="match status" value="1"/>
</dbReference>
<reference evidence="9 11" key="1">
    <citation type="submission" date="2018-06" db="EMBL/GenBank/DDBJ databases">
        <authorList>
            <consortium name="Pathogen Informatics"/>
            <person name="Doyle S."/>
        </authorList>
    </citation>
    <scope>NUCLEOTIDE SEQUENCE [LARGE SCALE GENOMIC DNA]</scope>
    <source>
        <strain evidence="9 11">NCTC11159</strain>
    </source>
</reference>
<keyword evidence="4" id="KW-0677">Repeat</keyword>
<dbReference type="Gene3D" id="3.30.870.10">
    <property type="entry name" value="Endonuclease Chain A"/>
    <property type="match status" value="2"/>
</dbReference>
<dbReference type="EMBL" id="UGHR01000006">
    <property type="protein sequence ID" value="STR45772.1"/>
    <property type="molecule type" value="Genomic_DNA"/>
</dbReference>
<dbReference type="RefSeq" id="WP_115230022.1">
    <property type="nucleotide sequence ID" value="NZ_CAWOLO010000013.1"/>
</dbReference>
<evidence type="ECO:0000259" key="8">
    <source>
        <dbReference type="PROSITE" id="PS50035"/>
    </source>
</evidence>
<dbReference type="SMART" id="SM00155">
    <property type="entry name" value="PLDc"/>
    <property type="match status" value="2"/>
</dbReference>
<dbReference type="Proteomes" id="UP000255108">
    <property type="component" value="Unassembled WGS sequence"/>
</dbReference>
<organism evidence="9 11">
    <name type="scientific">Iodobacter fluviatilis</name>
    <dbReference type="NCBI Taxonomy" id="537"/>
    <lineage>
        <taxon>Bacteria</taxon>
        <taxon>Pseudomonadati</taxon>
        <taxon>Pseudomonadota</taxon>
        <taxon>Betaproteobacteria</taxon>
        <taxon>Neisseriales</taxon>
        <taxon>Chitinibacteraceae</taxon>
        <taxon>Iodobacter</taxon>
    </lineage>
</organism>
<dbReference type="OrthoDB" id="8543662at2"/>
<evidence type="ECO:0000313" key="9">
    <source>
        <dbReference type="EMBL" id="STR45772.1"/>
    </source>
</evidence>
<evidence type="ECO:0000256" key="7">
    <source>
        <dbReference type="ARBA" id="ARBA00023264"/>
    </source>
</evidence>
<evidence type="ECO:0000313" key="10">
    <source>
        <dbReference type="EMBL" id="TCU82949.1"/>
    </source>
</evidence>
<dbReference type="PROSITE" id="PS50035">
    <property type="entry name" value="PLD"/>
    <property type="match status" value="1"/>
</dbReference>
<dbReference type="CDD" id="cd09136">
    <property type="entry name" value="PLDc_PSS_G_neg_2"/>
    <property type="match status" value="1"/>
</dbReference>
<evidence type="ECO:0000256" key="4">
    <source>
        <dbReference type="ARBA" id="ARBA00022737"/>
    </source>
</evidence>
<keyword evidence="12" id="KW-1185">Reference proteome</keyword>
<dbReference type="Proteomes" id="UP000295794">
    <property type="component" value="Unassembled WGS sequence"/>
</dbReference>
<dbReference type="PIRSF" id="PIRSF000850">
    <property type="entry name" value="Phospholipase_D_PSS"/>
    <property type="match status" value="1"/>
</dbReference>
<keyword evidence="7" id="KW-1208">Phospholipid metabolism</keyword>
<keyword evidence="6" id="KW-0594">Phospholipid biosynthesis</keyword>
<evidence type="ECO:0000256" key="3">
    <source>
        <dbReference type="ARBA" id="ARBA00022679"/>
    </source>
</evidence>
<keyword evidence="3 9" id="KW-0808">Transferase</keyword>
<dbReference type="Pfam" id="PF13091">
    <property type="entry name" value="PLDc_2"/>
    <property type="match status" value="1"/>
</dbReference>
<dbReference type="GO" id="GO:0005829">
    <property type="term" value="C:cytosol"/>
    <property type="evidence" value="ECO:0007669"/>
    <property type="project" value="TreeGrafter"/>
</dbReference>
<gene>
    <name evidence="9" type="primary">pssA</name>
    <name evidence="10" type="ORF">EV682_1139</name>
    <name evidence="9" type="ORF">NCTC11159_04362</name>
</gene>